<evidence type="ECO:0000256" key="3">
    <source>
        <dbReference type="ARBA" id="ARBA00012733"/>
    </source>
</evidence>
<feature type="domain" description="GEVED" evidence="8">
    <location>
        <begin position="257"/>
        <end position="337"/>
    </location>
</feature>
<evidence type="ECO:0000313" key="9">
    <source>
        <dbReference type="EMBL" id="MDD7915293.1"/>
    </source>
</evidence>
<dbReference type="Pfam" id="PF13859">
    <property type="entry name" value="BNR_3"/>
    <property type="match status" value="1"/>
</dbReference>
<feature type="domain" description="GEVED" evidence="8">
    <location>
        <begin position="579"/>
        <end position="659"/>
    </location>
</feature>
<name>A0ABT5SB34_9FLAO</name>
<dbReference type="InterPro" id="IPR011040">
    <property type="entry name" value="Sialidase"/>
</dbReference>
<dbReference type="EC" id="3.2.1.18" evidence="3"/>
<evidence type="ECO:0000259" key="7">
    <source>
        <dbReference type="Pfam" id="PF18962"/>
    </source>
</evidence>
<dbReference type="Proteomes" id="UP001151478">
    <property type="component" value="Unassembled WGS sequence"/>
</dbReference>
<evidence type="ECO:0000259" key="6">
    <source>
        <dbReference type="Pfam" id="PF13859"/>
    </source>
</evidence>
<dbReference type="SUPFAM" id="SSF50939">
    <property type="entry name" value="Sialidases"/>
    <property type="match status" value="1"/>
</dbReference>
<dbReference type="Pfam" id="PF20009">
    <property type="entry name" value="GEVED"/>
    <property type="match status" value="8"/>
</dbReference>
<dbReference type="Pfam" id="PF18962">
    <property type="entry name" value="Por_Secre_tail"/>
    <property type="match status" value="1"/>
</dbReference>
<proteinExistence type="inferred from homology"/>
<dbReference type="EMBL" id="JAOSLC020000003">
    <property type="protein sequence ID" value="MDD7915293.1"/>
    <property type="molecule type" value="Genomic_DNA"/>
</dbReference>
<accession>A0ABT5SB34</accession>
<feature type="domain" description="GEVED" evidence="8">
    <location>
        <begin position="418"/>
        <end position="498"/>
    </location>
</feature>
<keyword evidence="4 5" id="KW-0732">Signal</keyword>
<feature type="domain" description="GEVED" evidence="8">
    <location>
        <begin position="1217"/>
        <end position="1297"/>
    </location>
</feature>
<feature type="chain" id="PRO_5045997483" description="exo-alpha-sialidase" evidence="5">
    <location>
        <begin position="24"/>
        <end position="1748"/>
    </location>
</feature>
<dbReference type="InterPro" id="IPR026444">
    <property type="entry name" value="Secre_tail"/>
</dbReference>
<dbReference type="Gene3D" id="2.120.10.10">
    <property type="match status" value="1"/>
</dbReference>
<gene>
    <name evidence="9" type="ORF">N5A56_013125</name>
</gene>
<dbReference type="InterPro" id="IPR045474">
    <property type="entry name" value="GEVED"/>
</dbReference>
<comment type="caution">
    <text evidence="9">The sequence shown here is derived from an EMBL/GenBank/DDBJ whole genome shotgun (WGS) entry which is preliminary data.</text>
</comment>
<feature type="domain" description="Sialidase" evidence="6">
    <location>
        <begin position="1335"/>
        <end position="1554"/>
    </location>
</feature>
<keyword evidence="10" id="KW-1185">Reference proteome</keyword>
<feature type="domain" description="GEVED" evidence="8">
    <location>
        <begin position="740"/>
        <end position="820"/>
    </location>
</feature>
<evidence type="ECO:0000256" key="2">
    <source>
        <dbReference type="ARBA" id="ARBA00009348"/>
    </source>
</evidence>
<feature type="domain" description="GEVED" evidence="8">
    <location>
        <begin position="1059"/>
        <end position="1138"/>
    </location>
</feature>
<evidence type="ECO:0000313" key="10">
    <source>
        <dbReference type="Proteomes" id="UP001151478"/>
    </source>
</evidence>
<dbReference type="PANTHER" id="PTHR10628">
    <property type="entry name" value="SIALIDASE"/>
    <property type="match status" value="1"/>
</dbReference>
<dbReference type="InterPro" id="IPR026856">
    <property type="entry name" value="Sialidase_fam"/>
</dbReference>
<feature type="domain" description="Secretion system C-terminal sorting" evidence="7">
    <location>
        <begin position="1679"/>
        <end position="1746"/>
    </location>
</feature>
<dbReference type="NCBIfam" id="TIGR04183">
    <property type="entry name" value="Por_Secre_tail"/>
    <property type="match status" value="1"/>
</dbReference>
<evidence type="ECO:0000256" key="5">
    <source>
        <dbReference type="SAM" id="SignalP"/>
    </source>
</evidence>
<dbReference type="PANTHER" id="PTHR10628:SF30">
    <property type="entry name" value="EXO-ALPHA-SIALIDASE"/>
    <property type="match status" value="1"/>
</dbReference>
<comment type="similarity">
    <text evidence="2">Belongs to the glycosyl hydrolase 33 family.</text>
</comment>
<organism evidence="9 10">
    <name type="scientific">Polaribacter ponticola</name>
    <dbReference type="NCBI Taxonomy" id="2978475"/>
    <lineage>
        <taxon>Bacteria</taxon>
        <taxon>Pseudomonadati</taxon>
        <taxon>Bacteroidota</taxon>
        <taxon>Flavobacteriia</taxon>
        <taxon>Flavobacteriales</taxon>
        <taxon>Flavobacteriaceae</taxon>
    </lineage>
</organism>
<protein>
    <recommendedName>
        <fullName evidence="3">exo-alpha-sialidase</fullName>
        <ecNumber evidence="3">3.2.1.18</ecNumber>
    </recommendedName>
</protein>
<evidence type="ECO:0000259" key="8">
    <source>
        <dbReference type="Pfam" id="PF20009"/>
    </source>
</evidence>
<dbReference type="RefSeq" id="WP_265725851.1">
    <property type="nucleotide sequence ID" value="NZ_JAOSLC020000003.1"/>
</dbReference>
<evidence type="ECO:0000256" key="1">
    <source>
        <dbReference type="ARBA" id="ARBA00000427"/>
    </source>
</evidence>
<comment type="catalytic activity">
    <reaction evidence="1">
        <text>Hydrolysis of alpha-(2-&gt;3)-, alpha-(2-&gt;6)-, alpha-(2-&gt;8)- glycosidic linkages of terminal sialic acid residues in oligosaccharides, glycoproteins, glycolipids, colominic acid and synthetic substrates.</text>
        <dbReference type="EC" id="3.2.1.18"/>
    </reaction>
</comment>
<feature type="domain" description="GEVED" evidence="8">
    <location>
        <begin position="96"/>
        <end position="176"/>
    </location>
</feature>
<dbReference type="CDD" id="cd15482">
    <property type="entry name" value="Sialidase_non-viral"/>
    <property type="match status" value="1"/>
</dbReference>
<feature type="signal peptide" evidence="5">
    <location>
        <begin position="1"/>
        <end position="23"/>
    </location>
</feature>
<evidence type="ECO:0000256" key="4">
    <source>
        <dbReference type="ARBA" id="ARBA00022729"/>
    </source>
</evidence>
<feature type="domain" description="GEVED" evidence="8">
    <location>
        <begin position="901"/>
        <end position="981"/>
    </location>
</feature>
<sequence>MMKNYFKKFSIIVILLFASYSYGQYCEPTIPMSTTSYINNFKVSTAGTSTGDFLNHASANVGYENITDSDFTLISGTNYGFNIGVGDGASTTHKRVHVWIDMNGDKDFDDAGELIFSYAGGNTSGDLGFGSKGIGVVQKEGITRMRVALVAADGAISAINPCDDFTGGEVQDYKVNLLLTEPAPEYCEPTIPMSTTSYINNFKVSTAGTSTGDFLNHASANVGYENITDSDFTLISGTNYGFNIGVGDGASTTHKRVHVWIDMNGDKDFDDAGELIFSYAGGNTSGDLGFGSKGIGVVQKEGITRMRVALVAADGAISAINPCDDFTGGEVQDYKVNLLLTEPAPEYCEPTIPMSTTSYINNFKVSTAGTSTGDFLNHASANVGYENITDSDFTLISGTNYGFNIGVGDGASTTHKRVHVWIDMNGDKDFDDAGELIFSYAGGNTSGDLGFGSKGIGVVQKEGITRMRVALVAADGAISAINPCDDFTGGEVQDYKVNLLLTEPAPEYCEPTIPMSTTSYINNFKVSTAGTSTGDFLNHASANVGYENITDSDFTLISGTNYGFNIGVGDGASTTHKRVHVWIDMNGDKDFDDAGELIFSYAGGNTSGDLGFGSKGIGVVQKEGITRMRVALVAADGAISAINPCDDFTGGEVQDYKVNLLLTEPAPEYCEPTIPMSTTSYINNFKVSTAGTSTGDFLNHASANVGYENITDSDFTLISGTNYGFNIGVGDGASTTHKRVHVWIDMNGDKDFDDAGELIFSYAGGNTSGDLGFGSKGIGVVQKEGITRMRVALVAADGAISAINPCDDFTGGEVQDYKVNLLLTEPAPEYCEPTIPMSTTSYINNFKVSTAGTSTGDFLNHASANVGYENITDSDFTLISGTNYGFNIGVGDGASTTHKRVHVWIDMNGDKDFDDAGELIFSYAGGNTSGDLGFGSKGIGVVQKEGITRMRVALVAADGAISAINPCDDFTGGEVQDYKVNLLLTELAPEYCEPTVPMTASSYINNFKVSGADGDIINRASTNVGYENITDSDISLKSDTAYRFDIGVGDAATTTHKRVHVWIDMNGDKDFDDAGELIFSWAGANTGGNLGFSGKNIGSVVTAGESRMRIAMLAADAEIDAVGPCDDFTGGEVQDYKIMLIAGEAVSCDVSSMTASTTSFLDYMKISQSGDGDKLNHTSGNDGYINITDNNTTLNASTSYRFNFGVGNPAAASNKRVHIWIDKNKDGDFADGGEDIFNWTGGNTTEDLQFSGKTIGDFTTYGTYTMRVALRSSDDAIPAINPCETFTDGEFEDYQITIEAPIPPLELMTPEVDLDLFVGDGIAASVNGTPHTYRIPSLVTTKDGTLLAVTDARYENASDVPGVIDMFVRRSTDNGATWDNPITIKTDHGGDACTVVDKTTGRIFVFYAYSEFSTIFQSNGDPSNPATLRSQYKYSDDDGLTWSAAIDLTADLYRPSVEKSFWASAGTGIQLRNGTLVIPIAVVRNDNKIFGSLLYSTDNGATWNRSQNNSFINFDENTIVELNDGRIMINARNHYGTGTRLVTYTDDLGTTWEDYTFDDTLVDPISQGNILRYTSTLDGFDKDRILFSNSGNSGSRVDGTMRISYDEGQTWAHSKLYQSGFSAYSSMAILPDGKIGVLYETNGYKTIRFRKFSLEALTDSSDTYVLGVDDLTSDKGVSLYPNPMENKLNIKTSITSEVSIYNVVGKLVLRNKVRENNKELDVSHLKRGVYIVRIKNDLGVKNSKIIKN</sequence>
<dbReference type="InterPro" id="IPR036278">
    <property type="entry name" value="Sialidase_sf"/>
</dbReference>
<reference evidence="9" key="1">
    <citation type="submission" date="2023-02" db="EMBL/GenBank/DDBJ databases">
        <title>Polaribacter ponticola sp. nov., isolated from seawater.</title>
        <authorList>
            <person name="Baek J.H."/>
            <person name="Kim J.M."/>
            <person name="Choi D.G."/>
            <person name="Jeon C.O."/>
        </authorList>
    </citation>
    <scope>NUCLEOTIDE SEQUENCE</scope>
    <source>
        <strain evidence="9">MSW5</strain>
    </source>
</reference>